<gene>
    <name evidence="2" type="ORF">SAMN05216577_103130</name>
</gene>
<evidence type="ECO:0000313" key="3">
    <source>
        <dbReference type="Proteomes" id="UP000183385"/>
    </source>
</evidence>
<name>A0AAQ1HJI7_9PSED</name>
<dbReference type="AlphaFoldDB" id="A0AAQ1HJI7"/>
<comment type="caution">
    <text evidence="2">The sequence shown here is derived from an EMBL/GenBank/DDBJ whole genome shotgun (WGS) entry which is preliminary data.</text>
</comment>
<sequence length="110" mass="12514">MKLLLDENLSRRMLPSLEMDFPGSSQVALLGLEQVSDRRIWEYAKQHDYVIVTKDEDFHDLQAAWGYPPKVILLAMGNSSNQAIVQALCNSAEQLKRSLEDERIGLVELI</sequence>
<dbReference type="InterPro" id="IPR041049">
    <property type="entry name" value="DUF5615"/>
</dbReference>
<feature type="domain" description="DUF5615" evidence="1">
    <location>
        <begin position="1"/>
        <end position="109"/>
    </location>
</feature>
<organism evidence="2 3">
    <name type="scientific">Pseudomonas citronellolis</name>
    <dbReference type="NCBI Taxonomy" id="53408"/>
    <lineage>
        <taxon>Bacteria</taxon>
        <taxon>Pseudomonadati</taxon>
        <taxon>Pseudomonadota</taxon>
        <taxon>Gammaproteobacteria</taxon>
        <taxon>Pseudomonadales</taxon>
        <taxon>Pseudomonadaceae</taxon>
        <taxon>Pseudomonas</taxon>
    </lineage>
</organism>
<accession>A0AAQ1HJI7</accession>
<dbReference type="Proteomes" id="UP000183385">
    <property type="component" value="Unassembled WGS sequence"/>
</dbReference>
<protein>
    <submittedName>
        <fullName evidence="2">Predicted nuclease, contains PIN domain, potential toxin-antitoxin system component</fullName>
    </submittedName>
</protein>
<dbReference type="RefSeq" id="WP_074977521.1">
    <property type="nucleotide sequence ID" value="NZ_BGPP01000001.1"/>
</dbReference>
<dbReference type="EMBL" id="FOLS01000003">
    <property type="protein sequence ID" value="SFC16427.1"/>
    <property type="molecule type" value="Genomic_DNA"/>
</dbReference>
<proteinExistence type="predicted"/>
<evidence type="ECO:0000259" key="1">
    <source>
        <dbReference type="Pfam" id="PF18480"/>
    </source>
</evidence>
<keyword evidence="3" id="KW-1185">Reference proteome</keyword>
<evidence type="ECO:0000313" key="2">
    <source>
        <dbReference type="EMBL" id="SFC16427.1"/>
    </source>
</evidence>
<dbReference type="Pfam" id="PF18480">
    <property type="entry name" value="DUF5615"/>
    <property type="match status" value="1"/>
</dbReference>
<reference evidence="2 3" key="1">
    <citation type="submission" date="2016-10" db="EMBL/GenBank/DDBJ databases">
        <authorList>
            <person name="Varghese N."/>
            <person name="Submissions S."/>
        </authorList>
    </citation>
    <scope>NUCLEOTIDE SEQUENCE [LARGE SCALE GENOMIC DNA]</scope>
    <source>
        <strain evidence="2 3">LMG 18378</strain>
    </source>
</reference>